<keyword evidence="4" id="KW-0472">Membrane</keyword>
<evidence type="ECO:0000259" key="6">
    <source>
        <dbReference type="Pfam" id="PF07980"/>
    </source>
</evidence>
<feature type="domain" description="RagB/SusD" evidence="6">
    <location>
        <begin position="296"/>
        <end position="629"/>
    </location>
</feature>
<evidence type="ECO:0000313" key="8">
    <source>
        <dbReference type="EMBL" id="QIP15152.1"/>
    </source>
</evidence>
<comment type="subcellular location">
    <subcellularLocation>
        <location evidence="1">Cell outer membrane</location>
    </subcellularLocation>
</comment>
<proteinExistence type="inferred from homology"/>
<keyword evidence="9" id="KW-1185">Reference proteome</keyword>
<dbReference type="SUPFAM" id="SSF48452">
    <property type="entry name" value="TPR-like"/>
    <property type="match status" value="1"/>
</dbReference>
<keyword evidence="5" id="KW-0998">Cell outer membrane</keyword>
<dbReference type="RefSeq" id="WP_167212638.1">
    <property type="nucleotide sequence ID" value="NZ_CP050063.1"/>
</dbReference>
<organism evidence="8 9">
    <name type="scientific">Spirosoma aureum</name>
    <dbReference type="NCBI Taxonomy" id="2692134"/>
    <lineage>
        <taxon>Bacteria</taxon>
        <taxon>Pseudomonadati</taxon>
        <taxon>Bacteroidota</taxon>
        <taxon>Cytophagia</taxon>
        <taxon>Cytophagales</taxon>
        <taxon>Cytophagaceae</taxon>
        <taxon>Spirosoma</taxon>
    </lineage>
</organism>
<evidence type="ECO:0000256" key="1">
    <source>
        <dbReference type="ARBA" id="ARBA00004442"/>
    </source>
</evidence>
<evidence type="ECO:0000256" key="5">
    <source>
        <dbReference type="ARBA" id="ARBA00023237"/>
    </source>
</evidence>
<comment type="similarity">
    <text evidence="2">Belongs to the SusD family.</text>
</comment>
<dbReference type="Pfam" id="PF14322">
    <property type="entry name" value="SusD-like_3"/>
    <property type="match status" value="1"/>
</dbReference>
<keyword evidence="3" id="KW-0732">Signal</keyword>
<dbReference type="KEGG" id="spib:G8759_22270"/>
<evidence type="ECO:0000256" key="4">
    <source>
        <dbReference type="ARBA" id="ARBA00023136"/>
    </source>
</evidence>
<dbReference type="InterPro" id="IPR033985">
    <property type="entry name" value="SusD-like_N"/>
</dbReference>
<name>A0A6G9ARN4_9BACT</name>
<evidence type="ECO:0000256" key="3">
    <source>
        <dbReference type="ARBA" id="ARBA00022729"/>
    </source>
</evidence>
<evidence type="ECO:0000256" key="2">
    <source>
        <dbReference type="ARBA" id="ARBA00006275"/>
    </source>
</evidence>
<dbReference type="InterPro" id="IPR011990">
    <property type="entry name" value="TPR-like_helical_dom_sf"/>
</dbReference>
<reference evidence="8 9" key="1">
    <citation type="submission" date="2020-03" db="EMBL/GenBank/DDBJ databases">
        <authorList>
            <person name="Kim M.K."/>
        </authorList>
    </citation>
    <scope>NUCLEOTIDE SEQUENCE [LARGE SCALE GENOMIC DNA]</scope>
    <source>
        <strain evidence="8 9">BT328</strain>
    </source>
</reference>
<accession>A0A6G9ARN4</accession>
<dbReference type="InterPro" id="IPR012944">
    <property type="entry name" value="SusD_RagB_dom"/>
</dbReference>
<dbReference type="Gene3D" id="1.25.40.390">
    <property type="match status" value="1"/>
</dbReference>
<dbReference type="GO" id="GO:0009279">
    <property type="term" value="C:cell outer membrane"/>
    <property type="evidence" value="ECO:0007669"/>
    <property type="project" value="UniProtKB-SubCell"/>
</dbReference>
<evidence type="ECO:0000313" key="9">
    <source>
        <dbReference type="Proteomes" id="UP000501802"/>
    </source>
</evidence>
<sequence length="631" mass="70330">MKKYILSFAILFSLTTGCKDDSEFLNIKSTSILLVDEVYSDPRLVLSAVTDLYNRIPDFQEPGTGTISIYAVLDEAFSSGDYPRHQTREYDYVFPGINNPEVTYWDYGYIREINLFIERVNAATKLSAADKARFVAEGRFLRANVYFELVRRLGGVPLITESLTYDYSGNAAYLRKPRAKESEIYDYVISELEAIKSILPKTPNEKSRATYGLALAAKSRAALYAGSIAKYGVNTPTVTLPDGEVGIPVAKATGYYQTALDAAQELINSGQYSLYQKAPDLSTNFANIFLDKANNPEVIFVEDYKLQSGKVHSFALDNQPRAVTEEGERGGRLNPSLNLVQSFEKLDNTFAPLPINKGAATDYIYYDKPEDLFAGRDARLRGTVLVPGDLFKNRSIDIFAGLILGNGSILSGDQLGQLKMVNGASVQVVGLSGPIEGYDGSAQSGFYMRKFNDPVTGSGQIGTMSEVWNVRYRYAEVLLNAAEAAFELGQTALAAGYMKQVRDRAGLTKALTPSEITFDRIVHERKVELSFENHILWDMKRWRLAHVVWDGSNSDLTTLPGKATEPSTRVYSLWPYKIYDPGGPNHNKWVYRKVLSGRVTQSHIFRLGNYYARINDGIINNNPLILRNPNQ</sequence>
<dbReference type="AlphaFoldDB" id="A0A6G9ARN4"/>
<evidence type="ECO:0000259" key="7">
    <source>
        <dbReference type="Pfam" id="PF14322"/>
    </source>
</evidence>
<dbReference type="PROSITE" id="PS51257">
    <property type="entry name" value="PROKAR_LIPOPROTEIN"/>
    <property type="match status" value="1"/>
</dbReference>
<gene>
    <name evidence="8" type="ORF">G8759_22270</name>
</gene>
<dbReference type="EMBL" id="CP050063">
    <property type="protein sequence ID" value="QIP15152.1"/>
    <property type="molecule type" value="Genomic_DNA"/>
</dbReference>
<dbReference type="Proteomes" id="UP000501802">
    <property type="component" value="Chromosome"/>
</dbReference>
<protein>
    <submittedName>
        <fullName evidence="8">RagB/SusD family nutrient uptake outer membrane protein</fullName>
    </submittedName>
</protein>
<feature type="domain" description="SusD-like N-terminal" evidence="7">
    <location>
        <begin position="98"/>
        <end position="221"/>
    </location>
</feature>
<dbReference type="Pfam" id="PF07980">
    <property type="entry name" value="SusD_RagB"/>
    <property type="match status" value="1"/>
</dbReference>